<dbReference type="InterPro" id="IPR020449">
    <property type="entry name" value="Tscrpt_reg_AraC-type_HTH"/>
</dbReference>
<dbReference type="SMART" id="SM00342">
    <property type="entry name" value="HTH_ARAC"/>
    <property type="match status" value="1"/>
</dbReference>
<dbReference type="GO" id="GO:0003700">
    <property type="term" value="F:DNA-binding transcription factor activity"/>
    <property type="evidence" value="ECO:0007669"/>
    <property type="project" value="InterPro"/>
</dbReference>
<evidence type="ECO:0000313" key="5">
    <source>
        <dbReference type="EMBL" id="GJM62717.1"/>
    </source>
</evidence>
<evidence type="ECO:0000256" key="2">
    <source>
        <dbReference type="ARBA" id="ARBA00023125"/>
    </source>
</evidence>
<evidence type="ECO:0000259" key="4">
    <source>
        <dbReference type="PROSITE" id="PS01124"/>
    </source>
</evidence>
<dbReference type="Gene3D" id="1.10.10.60">
    <property type="entry name" value="Homeodomain-like"/>
    <property type="match status" value="2"/>
</dbReference>
<dbReference type="InterPro" id="IPR018060">
    <property type="entry name" value="HTH_AraC"/>
</dbReference>
<keyword evidence="1" id="KW-0805">Transcription regulation</keyword>
<keyword evidence="3" id="KW-0804">Transcription</keyword>
<proteinExistence type="predicted"/>
<reference evidence="5 6" key="1">
    <citation type="submission" date="2021-12" db="EMBL/GenBank/DDBJ databases">
        <title>Genome sequencing of bacteria with rrn-lacking chromosome and rrn-plasmid.</title>
        <authorList>
            <person name="Anda M."/>
            <person name="Iwasaki W."/>
        </authorList>
    </citation>
    <scope>NUCLEOTIDE SEQUENCE [LARGE SCALE GENOMIC DNA]</scope>
    <source>
        <strain evidence="5 6">NBRC 15940</strain>
    </source>
</reference>
<accession>A0AAN4W1R2</accession>
<dbReference type="EMBL" id="BQKE01000002">
    <property type="protein sequence ID" value="GJM62717.1"/>
    <property type="molecule type" value="Genomic_DNA"/>
</dbReference>
<gene>
    <name evidence="5" type="ORF">PEDI_32690</name>
</gene>
<evidence type="ECO:0000256" key="3">
    <source>
        <dbReference type="ARBA" id="ARBA00023163"/>
    </source>
</evidence>
<dbReference type="InterPro" id="IPR009057">
    <property type="entry name" value="Homeodomain-like_sf"/>
</dbReference>
<dbReference type="PRINTS" id="PR00032">
    <property type="entry name" value="HTHARAC"/>
</dbReference>
<dbReference type="AlphaFoldDB" id="A0AAN4W1R2"/>
<keyword evidence="6" id="KW-1185">Reference proteome</keyword>
<dbReference type="PROSITE" id="PS00041">
    <property type="entry name" value="HTH_ARAC_FAMILY_1"/>
    <property type="match status" value="1"/>
</dbReference>
<dbReference type="RefSeq" id="WP_338237959.1">
    <property type="nucleotide sequence ID" value="NZ_BQKE01000002.1"/>
</dbReference>
<dbReference type="PANTHER" id="PTHR43280">
    <property type="entry name" value="ARAC-FAMILY TRANSCRIPTIONAL REGULATOR"/>
    <property type="match status" value="1"/>
</dbReference>
<comment type="caution">
    <text evidence="5">The sequence shown here is derived from an EMBL/GenBank/DDBJ whole genome shotgun (WGS) entry which is preliminary data.</text>
</comment>
<name>A0AAN4W1R2_9BACT</name>
<feature type="domain" description="HTH araC/xylS-type" evidence="4">
    <location>
        <begin position="221"/>
        <end position="319"/>
    </location>
</feature>
<organism evidence="5 6">
    <name type="scientific">Persicobacter diffluens</name>
    <dbReference type="NCBI Taxonomy" id="981"/>
    <lineage>
        <taxon>Bacteria</taxon>
        <taxon>Pseudomonadati</taxon>
        <taxon>Bacteroidota</taxon>
        <taxon>Cytophagia</taxon>
        <taxon>Cytophagales</taxon>
        <taxon>Persicobacteraceae</taxon>
        <taxon>Persicobacter</taxon>
    </lineage>
</organism>
<evidence type="ECO:0000313" key="6">
    <source>
        <dbReference type="Proteomes" id="UP001310022"/>
    </source>
</evidence>
<dbReference type="Proteomes" id="UP001310022">
    <property type="component" value="Unassembled WGS sequence"/>
</dbReference>
<dbReference type="GO" id="GO:0043565">
    <property type="term" value="F:sequence-specific DNA binding"/>
    <property type="evidence" value="ECO:0007669"/>
    <property type="project" value="InterPro"/>
</dbReference>
<evidence type="ECO:0000256" key="1">
    <source>
        <dbReference type="ARBA" id="ARBA00023015"/>
    </source>
</evidence>
<dbReference type="Pfam" id="PF12833">
    <property type="entry name" value="HTH_18"/>
    <property type="match status" value="1"/>
</dbReference>
<dbReference type="InterPro" id="IPR018062">
    <property type="entry name" value="HTH_AraC-typ_CS"/>
</dbReference>
<dbReference type="PROSITE" id="PS01124">
    <property type="entry name" value="HTH_ARAC_FAMILY_2"/>
    <property type="match status" value="1"/>
</dbReference>
<dbReference type="SUPFAM" id="SSF46689">
    <property type="entry name" value="Homeodomain-like"/>
    <property type="match status" value="2"/>
</dbReference>
<protein>
    <recommendedName>
        <fullName evidence="4">HTH araC/xylS-type domain-containing protein</fullName>
    </recommendedName>
</protein>
<dbReference type="PANTHER" id="PTHR43280:SF2">
    <property type="entry name" value="HTH-TYPE TRANSCRIPTIONAL REGULATOR EXSA"/>
    <property type="match status" value="1"/>
</dbReference>
<sequence length="319" mass="37469">MIKLVFNPGEDWFTQMKQCFGEKKQAPPFGIISPKIGTGTFYQFQEQHLDLRVMDCCFDREIMLVEKKSLRPKEFCLIFQLSPAKYLFTHDHEDFKKIEGSVLFFSSQAEAYMHVEDQQAIRLCYLQFHVDWITENFGTVLEKKVLDDLFHLNIPSVHYFPLKSELNNLLINIFGQPPRAEYFKPYLKGQALILISKFFELVQQNALEDLKIENSDKARIESITQYIARHLGEKITIERLSMEFGFSKSVLQKLFQNYLGESVYDYFLNLKIREARKLLSYPEIPISEISDQLGFNSPSHFSKIFKKKTGLSPMKFRQH</sequence>
<keyword evidence="2" id="KW-0238">DNA-binding</keyword>